<dbReference type="AlphaFoldDB" id="A0A0D8X827"/>
<protein>
    <submittedName>
        <fullName evidence="2">Uncharacterized protein</fullName>
    </submittedName>
</protein>
<name>A0A0D8X827_DICVI</name>
<evidence type="ECO:0000256" key="1">
    <source>
        <dbReference type="SAM" id="Phobius"/>
    </source>
</evidence>
<evidence type="ECO:0000313" key="2">
    <source>
        <dbReference type="EMBL" id="KJH40705.1"/>
    </source>
</evidence>
<keyword evidence="1" id="KW-0812">Transmembrane</keyword>
<accession>A0A0D8X827</accession>
<sequence>MVVCCIDGVVDSAWRLESGFAFQMKTVLLSIFRLVIFSLLHLHFFNSCIINELTYEKCCCYSFRVVWLKILQHCNVVRCDQKTSDVTFLVNDV</sequence>
<feature type="transmembrane region" description="Helical" evidence="1">
    <location>
        <begin position="26"/>
        <end position="45"/>
    </location>
</feature>
<keyword evidence="1" id="KW-1133">Transmembrane helix</keyword>
<keyword evidence="1" id="KW-0472">Membrane</keyword>
<evidence type="ECO:0000313" key="3">
    <source>
        <dbReference type="Proteomes" id="UP000053766"/>
    </source>
</evidence>
<keyword evidence="3" id="KW-1185">Reference proteome</keyword>
<dbReference type="EMBL" id="KN717042">
    <property type="protein sequence ID" value="KJH40705.1"/>
    <property type="molecule type" value="Genomic_DNA"/>
</dbReference>
<organism evidence="2 3">
    <name type="scientific">Dictyocaulus viviparus</name>
    <name type="common">Bovine lungworm</name>
    <dbReference type="NCBI Taxonomy" id="29172"/>
    <lineage>
        <taxon>Eukaryota</taxon>
        <taxon>Metazoa</taxon>
        <taxon>Ecdysozoa</taxon>
        <taxon>Nematoda</taxon>
        <taxon>Chromadorea</taxon>
        <taxon>Rhabditida</taxon>
        <taxon>Rhabditina</taxon>
        <taxon>Rhabditomorpha</taxon>
        <taxon>Strongyloidea</taxon>
        <taxon>Metastrongylidae</taxon>
        <taxon>Dictyocaulus</taxon>
    </lineage>
</organism>
<dbReference type="Proteomes" id="UP000053766">
    <property type="component" value="Unassembled WGS sequence"/>
</dbReference>
<gene>
    <name evidence="2" type="ORF">DICVIV_13331</name>
</gene>
<proteinExistence type="predicted"/>
<reference evidence="3" key="2">
    <citation type="journal article" date="2016" name="Sci. Rep.">
        <title>Dictyocaulus viviparus genome, variome and transcriptome elucidate lungworm biology and support future intervention.</title>
        <authorList>
            <person name="McNulty S.N."/>
            <person name="Strube C."/>
            <person name="Rosa B.A."/>
            <person name="Martin J.C."/>
            <person name="Tyagi R."/>
            <person name="Choi Y.J."/>
            <person name="Wang Q."/>
            <person name="Hallsworth Pepin K."/>
            <person name="Zhang X."/>
            <person name="Ozersky P."/>
            <person name="Wilson R.K."/>
            <person name="Sternberg P.W."/>
            <person name="Gasser R.B."/>
            <person name="Mitreva M."/>
        </authorList>
    </citation>
    <scope>NUCLEOTIDE SEQUENCE [LARGE SCALE GENOMIC DNA]</scope>
    <source>
        <strain evidence="3">HannoverDv2000</strain>
    </source>
</reference>
<reference evidence="2 3" key="1">
    <citation type="submission" date="2013-11" db="EMBL/GenBank/DDBJ databases">
        <title>Draft genome of the bovine lungworm Dictyocaulus viviparus.</title>
        <authorList>
            <person name="Mitreva M."/>
        </authorList>
    </citation>
    <scope>NUCLEOTIDE SEQUENCE [LARGE SCALE GENOMIC DNA]</scope>
    <source>
        <strain evidence="2 3">HannoverDv2000</strain>
    </source>
</reference>